<organism evidence="1 2">
    <name type="scientific">Nocardioides imazamoxiresistens</name>
    <dbReference type="NCBI Taxonomy" id="3231893"/>
    <lineage>
        <taxon>Bacteria</taxon>
        <taxon>Bacillati</taxon>
        <taxon>Actinomycetota</taxon>
        <taxon>Actinomycetes</taxon>
        <taxon>Propionibacteriales</taxon>
        <taxon>Nocardioidaceae</taxon>
        <taxon>Nocardioides</taxon>
    </lineage>
</organism>
<proteinExistence type="predicted"/>
<accession>A0ABU3PSJ0</accession>
<evidence type="ECO:0000313" key="2">
    <source>
        <dbReference type="Proteomes" id="UP001268542"/>
    </source>
</evidence>
<keyword evidence="2" id="KW-1185">Reference proteome</keyword>
<comment type="caution">
    <text evidence="1">The sequence shown here is derived from an EMBL/GenBank/DDBJ whole genome shotgun (WGS) entry which is preliminary data.</text>
</comment>
<dbReference type="RefSeq" id="WP_315731447.1">
    <property type="nucleotide sequence ID" value="NZ_JAVYII010000001.1"/>
</dbReference>
<name>A0ABU3PSJ0_9ACTN</name>
<reference evidence="1 2" key="1">
    <citation type="submission" date="2023-08" db="EMBL/GenBank/DDBJ databases">
        <title>Nocardioides seae sp. nov., a bacterium isolated from a soil.</title>
        <authorList>
            <person name="Wang X."/>
        </authorList>
    </citation>
    <scope>NUCLEOTIDE SEQUENCE [LARGE SCALE GENOMIC DNA]</scope>
    <source>
        <strain evidence="1 2">YZH12</strain>
    </source>
</reference>
<protein>
    <submittedName>
        <fullName evidence="1">Uncharacterized protein</fullName>
    </submittedName>
</protein>
<sequence>MIVRATRDGLVLAEAEEFGALKVVTDGSAEARDELGRLCVPDGDGHVRIAGDRLVALAEREGARDGAWHGKLDAMLATARTYGWVDDAGGVRMHVEEGAAAER</sequence>
<evidence type="ECO:0000313" key="1">
    <source>
        <dbReference type="EMBL" id="MDT9592195.1"/>
    </source>
</evidence>
<gene>
    <name evidence="1" type="ORF">RDV89_03905</name>
</gene>
<dbReference type="EMBL" id="JAVYII010000001">
    <property type="protein sequence ID" value="MDT9592195.1"/>
    <property type="molecule type" value="Genomic_DNA"/>
</dbReference>
<dbReference type="Proteomes" id="UP001268542">
    <property type="component" value="Unassembled WGS sequence"/>
</dbReference>